<dbReference type="PANTHER" id="PTHR46586:SF3">
    <property type="entry name" value="ANKYRIN REPEAT-CONTAINING PROTEIN"/>
    <property type="match status" value="1"/>
</dbReference>
<dbReference type="InterPro" id="IPR052050">
    <property type="entry name" value="SecEffector_AnkRepeat"/>
</dbReference>
<dbReference type="SUPFAM" id="SSF48403">
    <property type="entry name" value="Ankyrin repeat"/>
    <property type="match status" value="1"/>
</dbReference>
<gene>
    <name evidence="2" type="ORF">JKP88DRAFT_159249</name>
</gene>
<dbReference type="SUPFAM" id="SSF140860">
    <property type="entry name" value="Pseudo ankyrin repeat-like"/>
    <property type="match status" value="1"/>
</dbReference>
<dbReference type="OrthoDB" id="70387at2759"/>
<organism evidence="2 3">
    <name type="scientific">Tribonema minus</name>
    <dbReference type="NCBI Taxonomy" id="303371"/>
    <lineage>
        <taxon>Eukaryota</taxon>
        <taxon>Sar</taxon>
        <taxon>Stramenopiles</taxon>
        <taxon>Ochrophyta</taxon>
        <taxon>PX clade</taxon>
        <taxon>Xanthophyceae</taxon>
        <taxon>Tribonematales</taxon>
        <taxon>Tribonemataceae</taxon>
        <taxon>Tribonema</taxon>
    </lineage>
</organism>
<evidence type="ECO:0000313" key="2">
    <source>
        <dbReference type="EMBL" id="KAG5176541.1"/>
    </source>
</evidence>
<name>A0A835YKW0_9STRA</name>
<evidence type="ECO:0000256" key="1">
    <source>
        <dbReference type="SAM" id="MobiDB-lite"/>
    </source>
</evidence>
<dbReference type="PANTHER" id="PTHR46586">
    <property type="entry name" value="ANKYRIN REPEAT-CONTAINING PROTEIN"/>
    <property type="match status" value="1"/>
</dbReference>
<feature type="compositionally biased region" description="Basic residues" evidence="1">
    <location>
        <begin position="440"/>
        <end position="449"/>
    </location>
</feature>
<dbReference type="EMBL" id="JAFCMP010000536">
    <property type="protein sequence ID" value="KAG5176541.1"/>
    <property type="molecule type" value="Genomic_DNA"/>
</dbReference>
<dbReference type="InterPro" id="IPR036770">
    <property type="entry name" value="Ankyrin_rpt-contain_sf"/>
</dbReference>
<dbReference type="AlphaFoldDB" id="A0A835YKW0"/>
<comment type="caution">
    <text evidence="2">The sequence shown here is derived from an EMBL/GenBank/DDBJ whole genome shotgun (WGS) entry which is preliminary data.</text>
</comment>
<sequence length="456" mass="50503">MTTRPLPDREEHWRFYTSSALLCSGLSVSLLDWAVHNDLRLRDRHDDFEERRRSYYRPPPVRVAFRAAAAAGDVKLVQRLLDGGLVQYQLADALDKAARSGHLEVVRVLRRHDVQGSWGSEETGSAAQEGRLEDLQRLYDTGHSVCESAVDAAAAAGHMEVLKQQYEAGYPVLSATRASAAEHGHLHVLQYLHSVGALCAQRGEQDATMCSAASGGHLHVVQWLHDGCGQPLTMAVHEAATRSGNLDLLQWLHSRRCPLSAEACSIAAWEHGNFDMLGGWRVWLLDKTQCPLQAGYAREAVAHGHMPVLRTLCDRGCTLDAAVFEAAAGSGSLDALQLLREQKCPWESDAKTCLAAIREGHVAAVQWLRNARCPLQWPKLRDGHVAVECARRGDVNMLKWVVSNGCIWNEQYRQSCTVVAEKQQHTEVVEWLCSSESQKTKKAKHKQRKQGAPSVA</sequence>
<reference evidence="2" key="1">
    <citation type="submission" date="2021-02" db="EMBL/GenBank/DDBJ databases">
        <title>First Annotated Genome of the Yellow-green Alga Tribonema minus.</title>
        <authorList>
            <person name="Mahan K.M."/>
        </authorList>
    </citation>
    <scope>NUCLEOTIDE SEQUENCE</scope>
    <source>
        <strain evidence="2">UTEX B ZZ1240</strain>
    </source>
</reference>
<evidence type="ECO:0000313" key="3">
    <source>
        <dbReference type="Proteomes" id="UP000664859"/>
    </source>
</evidence>
<dbReference type="Proteomes" id="UP000664859">
    <property type="component" value="Unassembled WGS sequence"/>
</dbReference>
<keyword evidence="3" id="KW-1185">Reference proteome</keyword>
<feature type="region of interest" description="Disordered" evidence="1">
    <location>
        <begin position="436"/>
        <end position="456"/>
    </location>
</feature>
<dbReference type="Gene3D" id="1.25.40.20">
    <property type="entry name" value="Ankyrin repeat-containing domain"/>
    <property type="match status" value="3"/>
</dbReference>
<protein>
    <submittedName>
        <fullName evidence="2">Uncharacterized protein</fullName>
    </submittedName>
</protein>
<accession>A0A835YKW0</accession>
<proteinExistence type="predicted"/>